<keyword evidence="2" id="KW-0808">Transferase</keyword>
<accession>A0A4R6JXC3</accession>
<name>A0A4R6JXC3_9ACTN</name>
<proteinExistence type="predicted"/>
<feature type="domain" description="Aminoglycoside phosphotransferase" evidence="1">
    <location>
        <begin position="81"/>
        <end position="265"/>
    </location>
</feature>
<keyword evidence="3" id="KW-1185">Reference proteome</keyword>
<organism evidence="2 3">
    <name type="scientific">Paractinoplanes brasiliensis</name>
    <dbReference type="NCBI Taxonomy" id="52695"/>
    <lineage>
        <taxon>Bacteria</taxon>
        <taxon>Bacillati</taxon>
        <taxon>Actinomycetota</taxon>
        <taxon>Actinomycetes</taxon>
        <taxon>Micromonosporales</taxon>
        <taxon>Micromonosporaceae</taxon>
        <taxon>Paractinoplanes</taxon>
    </lineage>
</organism>
<dbReference type="Proteomes" id="UP000294901">
    <property type="component" value="Unassembled WGS sequence"/>
</dbReference>
<evidence type="ECO:0000313" key="2">
    <source>
        <dbReference type="EMBL" id="TDO41007.1"/>
    </source>
</evidence>
<reference evidence="2 3" key="1">
    <citation type="submission" date="2019-03" db="EMBL/GenBank/DDBJ databases">
        <title>Sequencing the genomes of 1000 actinobacteria strains.</title>
        <authorList>
            <person name="Klenk H.-P."/>
        </authorList>
    </citation>
    <scope>NUCLEOTIDE SEQUENCE [LARGE SCALE GENOMIC DNA]</scope>
    <source>
        <strain evidence="2 3">DSM 43805</strain>
    </source>
</reference>
<protein>
    <submittedName>
        <fullName evidence="2">Phosphotransferase family enzyme</fullName>
    </submittedName>
</protein>
<sequence>MMAYGLKSRCMRANDWHDPRWRAAAHSWIRESLDRLGAPVTGEIEEVRVRPWSVTHKAPTTAGVRWFKANTMDCAYEAGLVAALGEWAPHSVLTPLAVDEKRGWLLTADSGPTLRETLPDDREARLLAWREMLRAYAVLQRTLAPKAHDMTALGVPDMRPETLPEVLRALLAETAVDSEVDVTTYGKWCAELAADGVPASLQHDDLHDANVFPGNRFFDWGDAAVAHPFGCLLVALQSAQYFFTTTPEELAGLRDAYLEVWSDLAPMESLRRSAVLACHVGRVAKAAAWRRALRDAALPVAEDFRTAAAYYLAEIPKPTPVS</sequence>
<gene>
    <name evidence="2" type="ORF">C8E87_4733</name>
</gene>
<dbReference type="EMBL" id="SNWR01000001">
    <property type="protein sequence ID" value="TDO41007.1"/>
    <property type="molecule type" value="Genomic_DNA"/>
</dbReference>
<evidence type="ECO:0000259" key="1">
    <source>
        <dbReference type="Pfam" id="PF01636"/>
    </source>
</evidence>
<comment type="caution">
    <text evidence="2">The sequence shown here is derived from an EMBL/GenBank/DDBJ whole genome shotgun (WGS) entry which is preliminary data.</text>
</comment>
<dbReference type="InterPro" id="IPR011009">
    <property type="entry name" value="Kinase-like_dom_sf"/>
</dbReference>
<dbReference type="Pfam" id="PF01636">
    <property type="entry name" value="APH"/>
    <property type="match status" value="1"/>
</dbReference>
<dbReference type="SUPFAM" id="SSF56112">
    <property type="entry name" value="Protein kinase-like (PK-like)"/>
    <property type="match status" value="1"/>
</dbReference>
<dbReference type="GO" id="GO:0016740">
    <property type="term" value="F:transferase activity"/>
    <property type="evidence" value="ECO:0007669"/>
    <property type="project" value="UniProtKB-KW"/>
</dbReference>
<dbReference type="AlphaFoldDB" id="A0A4R6JXC3"/>
<evidence type="ECO:0000313" key="3">
    <source>
        <dbReference type="Proteomes" id="UP000294901"/>
    </source>
</evidence>
<dbReference type="InterPro" id="IPR002575">
    <property type="entry name" value="Aminoglycoside_PTrfase"/>
</dbReference>